<accession>A0A9P6AHK9</accession>
<evidence type="ECO:0000313" key="2">
    <source>
        <dbReference type="Proteomes" id="UP000886523"/>
    </source>
</evidence>
<sequence>MYLGIGQLKNSGIKAIKKIVALWESVSTIKMAIAKLESELTKYVLMDSIAVSSTRFDILTSIEAKAHVLIHLQKDIDAATNYLNLHDKTSAARLNKIKGELFFTLQMNMCAVKVWLCTKLRERKFELANLECAYYQKTWAHIEDAMYRCEPTITTLAKKYNDMLKQMTLFKLDVDDDTWHDIGLEDLEEFEGVLPPWLGDNTVCTGIRFDQEVTNCEGELLRCHLEHEAMHDWSPYTVVLMASYMGQTLDGWAYQIYA</sequence>
<reference evidence="1" key="1">
    <citation type="journal article" date="2020" name="Nat. Commun.">
        <title>Large-scale genome sequencing of mycorrhizal fungi provides insights into the early evolution of symbiotic traits.</title>
        <authorList>
            <person name="Miyauchi S."/>
            <person name="Kiss E."/>
            <person name="Kuo A."/>
            <person name="Drula E."/>
            <person name="Kohler A."/>
            <person name="Sanchez-Garcia M."/>
            <person name="Morin E."/>
            <person name="Andreopoulos B."/>
            <person name="Barry K.W."/>
            <person name="Bonito G."/>
            <person name="Buee M."/>
            <person name="Carver A."/>
            <person name="Chen C."/>
            <person name="Cichocki N."/>
            <person name="Clum A."/>
            <person name="Culley D."/>
            <person name="Crous P.W."/>
            <person name="Fauchery L."/>
            <person name="Girlanda M."/>
            <person name="Hayes R.D."/>
            <person name="Keri Z."/>
            <person name="LaButti K."/>
            <person name="Lipzen A."/>
            <person name="Lombard V."/>
            <person name="Magnuson J."/>
            <person name="Maillard F."/>
            <person name="Murat C."/>
            <person name="Nolan M."/>
            <person name="Ohm R.A."/>
            <person name="Pangilinan J."/>
            <person name="Pereira M.F."/>
            <person name="Perotto S."/>
            <person name="Peter M."/>
            <person name="Pfister S."/>
            <person name="Riley R."/>
            <person name="Sitrit Y."/>
            <person name="Stielow J.B."/>
            <person name="Szollosi G."/>
            <person name="Zifcakova L."/>
            <person name="Stursova M."/>
            <person name="Spatafora J.W."/>
            <person name="Tedersoo L."/>
            <person name="Vaario L.M."/>
            <person name="Yamada A."/>
            <person name="Yan M."/>
            <person name="Wang P."/>
            <person name="Xu J."/>
            <person name="Bruns T."/>
            <person name="Baldrian P."/>
            <person name="Vilgalys R."/>
            <person name="Dunand C."/>
            <person name="Henrissat B."/>
            <person name="Grigoriev I.V."/>
            <person name="Hibbett D."/>
            <person name="Nagy L.G."/>
            <person name="Martin F.M."/>
        </authorList>
    </citation>
    <scope>NUCLEOTIDE SEQUENCE</scope>
    <source>
        <strain evidence="1">UP504</strain>
    </source>
</reference>
<proteinExistence type="predicted"/>
<keyword evidence="2" id="KW-1185">Reference proteome</keyword>
<protein>
    <submittedName>
        <fullName evidence="1">Uncharacterized protein</fullName>
    </submittedName>
</protein>
<comment type="caution">
    <text evidence="1">The sequence shown here is derived from an EMBL/GenBank/DDBJ whole genome shotgun (WGS) entry which is preliminary data.</text>
</comment>
<dbReference type="Proteomes" id="UP000886523">
    <property type="component" value="Unassembled WGS sequence"/>
</dbReference>
<name>A0A9P6AHK9_9AGAM</name>
<dbReference type="AlphaFoldDB" id="A0A9P6AHK9"/>
<organism evidence="1 2">
    <name type="scientific">Hydnum rufescens UP504</name>
    <dbReference type="NCBI Taxonomy" id="1448309"/>
    <lineage>
        <taxon>Eukaryota</taxon>
        <taxon>Fungi</taxon>
        <taxon>Dikarya</taxon>
        <taxon>Basidiomycota</taxon>
        <taxon>Agaricomycotina</taxon>
        <taxon>Agaricomycetes</taxon>
        <taxon>Cantharellales</taxon>
        <taxon>Hydnaceae</taxon>
        <taxon>Hydnum</taxon>
    </lineage>
</organism>
<gene>
    <name evidence="1" type="ORF">BS47DRAFT_1400034</name>
</gene>
<dbReference type="EMBL" id="MU129134">
    <property type="protein sequence ID" value="KAF9505873.1"/>
    <property type="molecule type" value="Genomic_DNA"/>
</dbReference>
<dbReference type="OrthoDB" id="3237105at2759"/>
<evidence type="ECO:0000313" key="1">
    <source>
        <dbReference type="EMBL" id="KAF9505873.1"/>
    </source>
</evidence>